<keyword evidence="2" id="KW-1185">Reference proteome</keyword>
<dbReference type="OrthoDB" id="9781481at2"/>
<dbReference type="EMBL" id="JMIB01000017">
    <property type="protein sequence ID" value="KDM91865.1"/>
    <property type="molecule type" value="Genomic_DNA"/>
</dbReference>
<gene>
    <name evidence="1" type="ORF">EA58_09045</name>
</gene>
<evidence type="ECO:0000313" key="1">
    <source>
        <dbReference type="EMBL" id="KDM91865.1"/>
    </source>
</evidence>
<organism evidence="1 2">
    <name type="scientific">Photobacterium galatheae</name>
    <dbReference type="NCBI Taxonomy" id="1654360"/>
    <lineage>
        <taxon>Bacteria</taxon>
        <taxon>Pseudomonadati</taxon>
        <taxon>Pseudomonadota</taxon>
        <taxon>Gammaproteobacteria</taxon>
        <taxon>Vibrionales</taxon>
        <taxon>Vibrionaceae</taxon>
        <taxon>Photobacterium</taxon>
    </lineage>
</organism>
<evidence type="ECO:0000313" key="2">
    <source>
        <dbReference type="Proteomes" id="UP000027192"/>
    </source>
</evidence>
<dbReference type="AlphaFoldDB" id="A0A066RN34"/>
<comment type="caution">
    <text evidence="1">The sequence shown here is derived from an EMBL/GenBank/DDBJ whole genome shotgun (WGS) entry which is preliminary data.</text>
</comment>
<dbReference type="Proteomes" id="UP000027192">
    <property type="component" value="Unassembled WGS sequence"/>
</dbReference>
<proteinExistence type="predicted"/>
<protein>
    <submittedName>
        <fullName evidence="1">Uncharacterized protein</fullName>
    </submittedName>
</protein>
<dbReference type="RefSeq" id="WP_036751437.1">
    <property type="nucleotide sequence ID" value="NZ_JAGSGC010000001.1"/>
</dbReference>
<name>A0A066RN34_9GAMM</name>
<reference evidence="1 2" key="1">
    <citation type="submission" date="2014-04" db="EMBL/GenBank/DDBJ databases">
        <title>Draft genome sequence of Photobacterium halotolerans S2753: a solonamide, ngercheumicin and holomycin producer.</title>
        <authorList>
            <person name="Machado H.R."/>
            <person name="Gram L."/>
        </authorList>
    </citation>
    <scope>NUCLEOTIDE SEQUENCE [LARGE SCALE GENOMIC DNA]</scope>
    <source>
        <strain evidence="1 2">S2753</strain>
    </source>
</reference>
<sequence>MSQIENTVKEIIDTAWFVGATYGEDEQLDNFIEKGIWQNGYSDKYLEQVRSMCSDGQCTQSMIFLNKTLIKHQSKGRC</sequence>
<dbReference type="STRING" id="1654360.EA58_09045"/>
<accession>A0A066RN34</accession>